<dbReference type="GO" id="GO:0003723">
    <property type="term" value="F:RNA binding"/>
    <property type="evidence" value="ECO:0007669"/>
    <property type="project" value="TreeGrafter"/>
</dbReference>
<evidence type="ECO:0000259" key="6">
    <source>
        <dbReference type="PROSITE" id="PS51194"/>
    </source>
</evidence>
<dbReference type="SUPFAM" id="SSF52540">
    <property type="entry name" value="P-loop containing nucleoside triphosphate hydrolases"/>
    <property type="match status" value="1"/>
</dbReference>
<evidence type="ECO:0000256" key="2">
    <source>
        <dbReference type="ARBA" id="ARBA00022801"/>
    </source>
</evidence>
<name>A0A6C0HLX6_9ZZZZ</name>
<evidence type="ECO:0008006" key="8">
    <source>
        <dbReference type="Google" id="ProtNLM"/>
    </source>
</evidence>
<dbReference type="InterPro" id="IPR014001">
    <property type="entry name" value="Helicase_ATP-bd"/>
</dbReference>
<dbReference type="GO" id="GO:0016787">
    <property type="term" value="F:hydrolase activity"/>
    <property type="evidence" value="ECO:0007669"/>
    <property type="project" value="UniProtKB-KW"/>
</dbReference>
<feature type="domain" description="Helicase ATP-binding" evidence="5">
    <location>
        <begin position="52"/>
        <end position="241"/>
    </location>
</feature>
<keyword evidence="4" id="KW-0067">ATP-binding</keyword>
<reference evidence="7" key="1">
    <citation type="journal article" date="2020" name="Nature">
        <title>Giant virus diversity and host interactions through global metagenomics.</title>
        <authorList>
            <person name="Schulz F."/>
            <person name="Roux S."/>
            <person name="Paez-Espino D."/>
            <person name="Jungbluth S."/>
            <person name="Walsh D.A."/>
            <person name="Denef V.J."/>
            <person name="McMahon K.D."/>
            <person name="Konstantinidis K.T."/>
            <person name="Eloe-Fadrosh E.A."/>
            <person name="Kyrpides N.C."/>
            <person name="Woyke T."/>
        </authorList>
    </citation>
    <scope>NUCLEOTIDE SEQUENCE</scope>
    <source>
        <strain evidence="7">GVMAG-M-3300023184-13</strain>
    </source>
</reference>
<feature type="domain" description="Helicase C-terminal" evidence="6">
    <location>
        <begin position="276"/>
        <end position="461"/>
    </location>
</feature>
<dbReference type="SMART" id="SM00487">
    <property type="entry name" value="DEXDc"/>
    <property type="match status" value="1"/>
</dbReference>
<keyword evidence="1" id="KW-0547">Nucleotide-binding</keyword>
<evidence type="ECO:0000256" key="3">
    <source>
        <dbReference type="ARBA" id="ARBA00022806"/>
    </source>
</evidence>
<dbReference type="InterPro" id="IPR027417">
    <property type="entry name" value="P-loop_NTPase"/>
</dbReference>
<evidence type="ECO:0000259" key="5">
    <source>
        <dbReference type="PROSITE" id="PS51192"/>
    </source>
</evidence>
<dbReference type="GO" id="GO:0004386">
    <property type="term" value="F:helicase activity"/>
    <property type="evidence" value="ECO:0007669"/>
    <property type="project" value="UniProtKB-KW"/>
</dbReference>
<accession>A0A6C0HLX6</accession>
<keyword evidence="2" id="KW-0378">Hydrolase</keyword>
<dbReference type="InterPro" id="IPR001650">
    <property type="entry name" value="Helicase_C-like"/>
</dbReference>
<dbReference type="GO" id="GO:0005524">
    <property type="term" value="F:ATP binding"/>
    <property type="evidence" value="ECO:0007669"/>
    <property type="project" value="UniProtKB-KW"/>
</dbReference>
<dbReference type="PANTHER" id="PTHR18934:SF91">
    <property type="entry name" value="PRE-MRNA-SPLICING FACTOR ATP-DEPENDENT RNA HELICASE PRP16"/>
    <property type="match status" value="1"/>
</dbReference>
<dbReference type="PANTHER" id="PTHR18934">
    <property type="entry name" value="ATP-DEPENDENT RNA HELICASE"/>
    <property type="match status" value="1"/>
</dbReference>
<proteinExistence type="predicted"/>
<evidence type="ECO:0000313" key="7">
    <source>
        <dbReference type="EMBL" id="QHT81414.1"/>
    </source>
</evidence>
<dbReference type="Pfam" id="PF00270">
    <property type="entry name" value="DEAD"/>
    <property type="match status" value="1"/>
</dbReference>
<organism evidence="7">
    <name type="scientific">viral metagenome</name>
    <dbReference type="NCBI Taxonomy" id="1070528"/>
    <lineage>
        <taxon>unclassified sequences</taxon>
        <taxon>metagenomes</taxon>
        <taxon>organismal metagenomes</taxon>
    </lineage>
</organism>
<sequence length="886" mass="100458">MSILKKLRPDGILDPKGVYLNPFNQQPYTKCYYGQSKNWSTYPTWTDHEKIFNMIHNNSVLLLIAATGAGKTVIIPKLLLHYFGYKEKIICTTPRQQTTSIAAEYAAFCMDVPMFYLDKECKNIEDPNILGKDKRILTGNMFIGYQHGASGSKYTDRSTKLLFATDGLIKQRILNDPDLSDYMGIIIDEAHERSVNIDVLISLILSICKRRPEFKVIIMSATIDEKLFTNYFDRIGLKGNYTVYIPKVNTTQYSIDLKPELHPIDKSKLPELIYAKIESIILNPKLPIGDILAFVTSESDTVKVEQLIKKNIAKFPLNRRPYTIPFTAAINQSNKDIATKKEALKKIPPDPHMAPQGYAMKVIIATNVVESSVTFEDPLVYVVESGLAFEKKFDAANYCYETGKFYVSQASIKQRCGRTGRTNAGYCFQLYTDYQLNNEFIKFTPPKIVLEDITKELLGLSCLPMHNNVKAALSFIENKMIEPVGNYIDAIKVARNNLINMGFANEAGDISQLGRVCNNFGMYDIKIAKMIIGGYYLGCMWYCIILGGILHEIRGLEDLFYKPPGMPSYQADAIVMKNIRTFKSPTGDHLTLLNIFNQWQHSPNRHTFCQQHGLNDYMLSNILKTIEDLYKTVKNNAPMIRSLFLFGVPQEVLTVQDALLHGGGTKSKHDDSDDSDDDLGIKKMEREINVIFDNVNRDSTNSMIGGNDWQFADAENNMNKLLKLQQTDIHDGVYTGGYTNSFTYNTTLSKNKKTKKQQIGGQQDTVRWEKIMNIISLKDLKPMYLNIPKELSKKIIGGLYYGFSTHIASFTGSNKKYNVKYSPIKGTITKSILDIENITPNLIVYYEFIVSIEQNRKTAKLAIVTEIDDSIINIFLNIANINKQLI</sequence>
<protein>
    <recommendedName>
        <fullName evidence="8">Helicase ATP-binding domain-containing protein</fullName>
    </recommendedName>
</protein>
<dbReference type="InterPro" id="IPR011545">
    <property type="entry name" value="DEAD/DEAH_box_helicase_dom"/>
</dbReference>
<dbReference type="PROSITE" id="PS51194">
    <property type="entry name" value="HELICASE_CTER"/>
    <property type="match status" value="1"/>
</dbReference>
<dbReference type="AlphaFoldDB" id="A0A6C0HLX6"/>
<dbReference type="Gene3D" id="3.40.50.300">
    <property type="entry name" value="P-loop containing nucleotide triphosphate hydrolases"/>
    <property type="match status" value="2"/>
</dbReference>
<dbReference type="EMBL" id="MN739982">
    <property type="protein sequence ID" value="QHT81414.1"/>
    <property type="molecule type" value="Genomic_DNA"/>
</dbReference>
<evidence type="ECO:0000256" key="4">
    <source>
        <dbReference type="ARBA" id="ARBA00022840"/>
    </source>
</evidence>
<dbReference type="PROSITE" id="PS51192">
    <property type="entry name" value="HELICASE_ATP_BIND_1"/>
    <property type="match status" value="1"/>
</dbReference>
<evidence type="ECO:0000256" key="1">
    <source>
        <dbReference type="ARBA" id="ARBA00022741"/>
    </source>
</evidence>
<keyword evidence="3" id="KW-0347">Helicase</keyword>
<dbReference type="CDD" id="cd17917">
    <property type="entry name" value="DEXHc_RHA-like"/>
    <property type="match status" value="1"/>
</dbReference>